<keyword evidence="2" id="KW-1185">Reference proteome</keyword>
<dbReference type="AlphaFoldDB" id="A0A9W6LJU1"/>
<proteinExistence type="predicted"/>
<protein>
    <submittedName>
        <fullName evidence="1">Uncharacterized protein</fullName>
    </submittedName>
</protein>
<organism evidence="1 2">
    <name type="scientific">Thermodesulfovibrio yellowstonii</name>
    <dbReference type="NCBI Taxonomy" id="28262"/>
    <lineage>
        <taxon>Bacteria</taxon>
        <taxon>Pseudomonadati</taxon>
        <taxon>Nitrospirota</taxon>
        <taxon>Thermodesulfovibrionia</taxon>
        <taxon>Thermodesulfovibrionales</taxon>
        <taxon>Thermodesulfovibrionaceae</taxon>
        <taxon>Thermodesulfovibrio</taxon>
    </lineage>
</organism>
<comment type="caution">
    <text evidence="1">The sequence shown here is derived from an EMBL/GenBank/DDBJ whole genome shotgun (WGS) entry which is preliminary data.</text>
</comment>
<dbReference type="SUPFAM" id="SSF52540">
    <property type="entry name" value="P-loop containing nucleoside triphosphate hydrolases"/>
    <property type="match status" value="1"/>
</dbReference>
<reference evidence="1" key="1">
    <citation type="submission" date="2022-12" db="EMBL/GenBank/DDBJ databases">
        <title>Reference genome sequencing for broad-spectrum identification of bacterial and archaeal isolates by mass spectrometry.</title>
        <authorList>
            <person name="Sekiguchi Y."/>
            <person name="Tourlousse D.M."/>
        </authorList>
    </citation>
    <scope>NUCLEOTIDE SEQUENCE</scope>
    <source>
        <strain evidence="1">TSL-P1</strain>
    </source>
</reference>
<accession>A0A9W6LJU1</accession>
<gene>
    <name evidence="1" type="ORF">TISLANDTSLP1_07350</name>
</gene>
<evidence type="ECO:0000313" key="1">
    <source>
        <dbReference type="EMBL" id="GLI53042.1"/>
    </source>
</evidence>
<dbReference type="EMBL" id="BSDX01000001">
    <property type="protein sequence ID" value="GLI53042.1"/>
    <property type="molecule type" value="Genomic_DNA"/>
</dbReference>
<dbReference type="Gene3D" id="3.40.50.300">
    <property type="entry name" value="P-loop containing nucleotide triphosphate hydrolases"/>
    <property type="match status" value="1"/>
</dbReference>
<sequence>MKKITVIGLIGEEGSGKTIAADYLAMKHGFIKYSFETFIKNILVMSKMCSINELYIEKTMYSRWLTLKLMQILREYVDENYLVKKMLRKIGELLSNGHKKIVIEDVKFENEVELIKLFHGKLIKIIKPSPDPLAVHPMEKFIDTLSYDFILENNSNLIEFYSQIDNIIFSLGGIR</sequence>
<name>A0A9W6LJU1_9BACT</name>
<dbReference type="InterPro" id="IPR027417">
    <property type="entry name" value="P-loop_NTPase"/>
</dbReference>
<dbReference type="InterPro" id="IPR048444">
    <property type="entry name" value="DNMK"/>
</dbReference>
<dbReference type="Pfam" id="PF21448">
    <property type="entry name" value="DNMK"/>
    <property type="match status" value="1"/>
</dbReference>
<evidence type="ECO:0000313" key="2">
    <source>
        <dbReference type="Proteomes" id="UP001144297"/>
    </source>
</evidence>
<dbReference type="Proteomes" id="UP001144297">
    <property type="component" value="Unassembled WGS sequence"/>
</dbReference>